<name>A0AAW6DL46_MEDGN</name>
<dbReference type="Proteomes" id="UP001212160">
    <property type="component" value="Unassembled WGS sequence"/>
</dbReference>
<evidence type="ECO:0000313" key="1">
    <source>
        <dbReference type="EMBL" id="MDB8687807.1"/>
    </source>
</evidence>
<dbReference type="RefSeq" id="WP_272108050.1">
    <property type="nucleotide sequence ID" value="NZ_JAQMLA010000050.1"/>
</dbReference>
<comment type="caution">
    <text evidence="1">The sequence shown here is derived from an EMBL/GenBank/DDBJ whole genome shotgun (WGS) entry which is preliminary data.</text>
</comment>
<gene>
    <name evidence="1" type="ORF">PNW85_14230</name>
</gene>
<evidence type="ECO:0000313" key="2">
    <source>
        <dbReference type="Proteomes" id="UP001212160"/>
    </source>
</evidence>
<dbReference type="AlphaFoldDB" id="A0AAW6DL46"/>
<accession>A0AAW6DL46</accession>
<reference evidence="1" key="1">
    <citation type="submission" date="2023-01" db="EMBL/GenBank/DDBJ databases">
        <title>Human gut microbiome strain richness.</title>
        <authorList>
            <person name="Chen-Liaw A."/>
        </authorList>
    </citation>
    <scope>NUCLEOTIDE SEQUENCE</scope>
    <source>
        <strain evidence="1">RTP21484st1_H11_RTP21484_190118</strain>
    </source>
</reference>
<sequence length="186" mass="21263">MSDYMEDNFYYLEKVRMKGEYHVILYKAWMGLWEAREAFLDGLQEGIINRQLVLGVEKDGEKIPFFQCDDGKFYIPEIKFRDKLGKPADTLLEELSGRFGIEECGERQAVYMSDAKNQNYDIRVTETLSKIITVKAPSMELALSEAHGNYSDAKNGYVLDYSDLRGGVTLSVAGIHRERPRNVGGR</sequence>
<organism evidence="1 2">
    <name type="scientific">Mediterraneibacter gnavus</name>
    <name type="common">Ruminococcus gnavus</name>
    <dbReference type="NCBI Taxonomy" id="33038"/>
    <lineage>
        <taxon>Bacteria</taxon>
        <taxon>Bacillati</taxon>
        <taxon>Bacillota</taxon>
        <taxon>Clostridia</taxon>
        <taxon>Lachnospirales</taxon>
        <taxon>Lachnospiraceae</taxon>
        <taxon>Mediterraneibacter</taxon>
    </lineage>
</organism>
<protein>
    <submittedName>
        <fullName evidence="1">DpnD/PcfM family protein</fullName>
    </submittedName>
</protein>
<dbReference type="EMBL" id="JAQMLA010000050">
    <property type="protein sequence ID" value="MDB8687807.1"/>
    <property type="molecule type" value="Genomic_DNA"/>
</dbReference>
<proteinExistence type="predicted"/>